<dbReference type="Gene3D" id="3.40.50.1980">
    <property type="entry name" value="Nitrogenase molybdenum iron protein domain"/>
    <property type="match status" value="2"/>
</dbReference>
<keyword evidence="4" id="KW-1185">Reference proteome</keyword>
<dbReference type="EMBL" id="VWNA01000001">
    <property type="protein sequence ID" value="MQT13803.1"/>
    <property type="molecule type" value="Genomic_DNA"/>
</dbReference>
<dbReference type="PROSITE" id="PS50983">
    <property type="entry name" value="FE_B12_PBP"/>
    <property type="match status" value="1"/>
</dbReference>
<evidence type="ECO:0000259" key="2">
    <source>
        <dbReference type="PROSITE" id="PS50983"/>
    </source>
</evidence>
<keyword evidence="1" id="KW-0732">Signal</keyword>
<comment type="caution">
    <text evidence="3">The sequence shown here is derived from an EMBL/GenBank/DDBJ whole genome shotgun (WGS) entry which is preliminary data.</text>
</comment>
<feature type="chain" id="PRO_5025455205" evidence="1">
    <location>
        <begin position="29"/>
        <end position="315"/>
    </location>
</feature>
<dbReference type="SUPFAM" id="SSF53807">
    <property type="entry name" value="Helical backbone' metal receptor"/>
    <property type="match status" value="1"/>
</dbReference>
<dbReference type="PANTHER" id="PTHR30535">
    <property type="entry name" value="VITAMIN B12-BINDING PROTEIN"/>
    <property type="match status" value="1"/>
</dbReference>
<sequence length="315" mass="32287">MNGTPPRYGAPQRRAFAISLALTLAALAAGLDRAKAGETVTDGRGRLVEITDTSRIVSIGGSVTEILYDLDLADRIVAVDDTSLYPPEALKTKPSVGYVRALSAEGVLSQGPTLILAEADAGPPPVVDVLMSAAVPFVVLDGRKTPEAVADHIRFVAKAVGETQKGDALAKEVEVGFDRLAAARAKVATPPRVVFVMSLRDGQPLVAGEGTAADAMIRLAGAENAAKGIKGYKAMTTEAMVEAAPEAVIMMRQGPTPVTAETVFAAPAFAGSPAAQAKRLVLVDGLGALGFGPRSPEILLSLCGALDPACTAPAP</sequence>
<dbReference type="InterPro" id="IPR050902">
    <property type="entry name" value="ABC_Transporter_SBP"/>
</dbReference>
<reference evidence="3 4" key="1">
    <citation type="submission" date="2019-09" db="EMBL/GenBank/DDBJ databases">
        <title>Segnochrobactrum spirostomi gen. nov., sp. nov., isolated from the ciliate Spirostomum cf. yagiui and description of a novel family, Segnochrobactraceae fam. nov. within the order Rhizobiales of the class Alphaproteobacteria.</title>
        <authorList>
            <person name="Akter S."/>
            <person name="Shazib S.U.A."/>
            <person name="Shin M.K."/>
        </authorList>
    </citation>
    <scope>NUCLEOTIDE SEQUENCE [LARGE SCALE GENOMIC DNA]</scope>
    <source>
        <strain evidence="3 4">Sp-1</strain>
    </source>
</reference>
<dbReference type="Pfam" id="PF01497">
    <property type="entry name" value="Peripla_BP_2"/>
    <property type="match status" value="1"/>
</dbReference>
<feature type="domain" description="Fe/B12 periplasmic-binding" evidence="2">
    <location>
        <begin position="55"/>
        <end position="310"/>
    </location>
</feature>
<evidence type="ECO:0000313" key="3">
    <source>
        <dbReference type="EMBL" id="MQT13803.1"/>
    </source>
</evidence>
<gene>
    <name evidence="3" type="ORF">F0357_14370</name>
</gene>
<dbReference type="InterPro" id="IPR002491">
    <property type="entry name" value="ABC_transptr_periplasmic_BD"/>
</dbReference>
<proteinExistence type="predicted"/>
<dbReference type="PANTHER" id="PTHR30535:SF4">
    <property type="entry name" value="HEMIN-BINDING PERIPLASMIC PROTEIN HMUT"/>
    <property type="match status" value="1"/>
</dbReference>
<organism evidence="3 4">
    <name type="scientific">Segnochrobactrum spirostomi</name>
    <dbReference type="NCBI Taxonomy" id="2608987"/>
    <lineage>
        <taxon>Bacteria</taxon>
        <taxon>Pseudomonadati</taxon>
        <taxon>Pseudomonadota</taxon>
        <taxon>Alphaproteobacteria</taxon>
        <taxon>Hyphomicrobiales</taxon>
        <taxon>Segnochrobactraceae</taxon>
        <taxon>Segnochrobactrum</taxon>
    </lineage>
</organism>
<dbReference type="AlphaFoldDB" id="A0A6A7Y3V7"/>
<dbReference type="RefSeq" id="WP_153483148.1">
    <property type="nucleotide sequence ID" value="NZ_VWNA01000001.1"/>
</dbReference>
<evidence type="ECO:0000313" key="4">
    <source>
        <dbReference type="Proteomes" id="UP000332515"/>
    </source>
</evidence>
<accession>A0A6A7Y3V7</accession>
<protein>
    <submittedName>
        <fullName evidence="3">ABC transporter substrate-binding protein</fullName>
    </submittedName>
</protein>
<dbReference type="Proteomes" id="UP000332515">
    <property type="component" value="Unassembled WGS sequence"/>
</dbReference>
<evidence type="ECO:0000256" key="1">
    <source>
        <dbReference type="SAM" id="SignalP"/>
    </source>
</evidence>
<feature type="signal peptide" evidence="1">
    <location>
        <begin position="1"/>
        <end position="28"/>
    </location>
</feature>
<name>A0A6A7Y3V7_9HYPH</name>